<comment type="caution">
    <text evidence="4">The sequence shown here is derived from an EMBL/GenBank/DDBJ whole genome shotgun (WGS) entry which is preliminary data.</text>
</comment>
<evidence type="ECO:0000259" key="3">
    <source>
        <dbReference type="PROSITE" id="PS50937"/>
    </source>
</evidence>
<dbReference type="AlphaFoldDB" id="A0A840ICP0"/>
<dbReference type="EMBL" id="JACHNU010000002">
    <property type="protein sequence ID" value="MBB4662707.1"/>
    <property type="molecule type" value="Genomic_DNA"/>
</dbReference>
<proteinExistence type="predicted"/>
<dbReference type="GO" id="GO:0003700">
    <property type="term" value="F:DNA-binding transcription factor activity"/>
    <property type="evidence" value="ECO:0007669"/>
    <property type="project" value="InterPro"/>
</dbReference>
<dbReference type="InterPro" id="IPR047057">
    <property type="entry name" value="MerR_fam"/>
</dbReference>
<gene>
    <name evidence="4" type="ORF">BDZ31_002293</name>
</gene>
<evidence type="ECO:0000256" key="2">
    <source>
        <dbReference type="SAM" id="MobiDB-lite"/>
    </source>
</evidence>
<feature type="compositionally biased region" description="Low complexity" evidence="2">
    <location>
        <begin position="1"/>
        <end position="19"/>
    </location>
</feature>
<dbReference type="GO" id="GO:0003677">
    <property type="term" value="F:DNA binding"/>
    <property type="evidence" value="ECO:0007669"/>
    <property type="project" value="UniProtKB-KW"/>
</dbReference>
<dbReference type="PANTHER" id="PTHR30204:SF98">
    <property type="entry name" value="HTH-TYPE TRANSCRIPTIONAL REGULATOR ADHR"/>
    <property type="match status" value="1"/>
</dbReference>
<protein>
    <submittedName>
        <fullName evidence="4">DNA-binding transcriptional MerR regulator</fullName>
    </submittedName>
</protein>
<feature type="region of interest" description="Disordered" evidence="2">
    <location>
        <begin position="1"/>
        <end position="20"/>
    </location>
</feature>
<reference evidence="4 5" key="1">
    <citation type="submission" date="2020-08" db="EMBL/GenBank/DDBJ databases">
        <title>Genomic Encyclopedia of Archaeal and Bacterial Type Strains, Phase II (KMG-II): from individual species to whole genera.</title>
        <authorList>
            <person name="Goeker M."/>
        </authorList>
    </citation>
    <scope>NUCLEOTIDE SEQUENCE [LARGE SCALE GENOMIC DNA]</scope>
    <source>
        <strain evidence="4 5">DSM 23288</strain>
    </source>
</reference>
<keyword evidence="5" id="KW-1185">Reference proteome</keyword>
<dbReference type="InterPro" id="IPR000551">
    <property type="entry name" value="MerR-type_HTH_dom"/>
</dbReference>
<evidence type="ECO:0000313" key="5">
    <source>
        <dbReference type="Proteomes" id="UP000585272"/>
    </source>
</evidence>
<evidence type="ECO:0000313" key="4">
    <source>
        <dbReference type="EMBL" id="MBB4662707.1"/>
    </source>
</evidence>
<accession>A0A840ICP0</accession>
<sequence>MADAAPAPDRAAAGPTPRASGMLKMSQLAERSGVSAGTIKHYLREGLLGDQADVVRTSRNMAYYPPDFVDRIRLIKRLQEERFMPLRVIRDALRDDPERLEALIELEDRIIERATAQGEQTRTSRAEVDERYGVPANVLERMEEIGVLTPTARGYDADDVAIVEAISRFRAGGFEEAIGFTVYDTIRYREALQPLVEEEVGVLLHRLANRVDPDRAVEIVASGAEPLRELIGALHSKLLLAELRRQRDERREQR</sequence>
<organism evidence="4 5">
    <name type="scientific">Conexibacter arvalis</name>
    <dbReference type="NCBI Taxonomy" id="912552"/>
    <lineage>
        <taxon>Bacteria</taxon>
        <taxon>Bacillati</taxon>
        <taxon>Actinomycetota</taxon>
        <taxon>Thermoleophilia</taxon>
        <taxon>Solirubrobacterales</taxon>
        <taxon>Conexibacteraceae</taxon>
        <taxon>Conexibacter</taxon>
    </lineage>
</organism>
<name>A0A840ICP0_9ACTN</name>
<dbReference type="PANTHER" id="PTHR30204">
    <property type="entry name" value="REDOX-CYCLING DRUG-SENSING TRANSCRIPTIONAL ACTIVATOR SOXR"/>
    <property type="match status" value="1"/>
</dbReference>
<dbReference type="Pfam" id="PF13411">
    <property type="entry name" value="MerR_1"/>
    <property type="match status" value="1"/>
</dbReference>
<dbReference type="InterPro" id="IPR009061">
    <property type="entry name" value="DNA-bd_dom_put_sf"/>
</dbReference>
<keyword evidence="1 4" id="KW-0238">DNA-binding</keyword>
<dbReference type="Gene3D" id="1.10.1660.10">
    <property type="match status" value="1"/>
</dbReference>
<dbReference type="PROSITE" id="PS50937">
    <property type="entry name" value="HTH_MERR_2"/>
    <property type="match status" value="1"/>
</dbReference>
<evidence type="ECO:0000256" key="1">
    <source>
        <dbReference type="ARBA" id="ARBA00023125"/>
    </source>
</evidence>
<feature type="domain" description="HTH merR-type" evidence="3">
    <location>
        <begin position="22"/>
        <end position="95"/>
    </location>
</feature>
<dbReference type="Proteomes" id="UP000585272">
    <property type="component" value="Unassembled WGS sequence"/>
</dbReference>
<dbReference type="SMART" id="SM00422">
    <property type="entry name" value="HTH_MERR"/>
    <property type="match status" value="1"/>
</dbReference>
<dbReference type="SUPFAM" id="SSF46955">
    <property type="entry name" value="Putative DNA-binding domain"/>
    <property type="match status" value="1"/>
</dbReference>